<feature type="compositionally biased region" description="Basic and acidic residues" evidence="2">
    <location>
        <begin position="801"/>
        <end position="815"/>
    </location>
</feature>
<feature type="transmembrane region" description="Helical" evidence="1">
    <location>
        <begin position="178"/>
        <end position="201"/>
    </location>
</feature>
<evidence type="ECO:0000256" key="1">
    <source>
        <dbReference type="PROSITE-ProRule" id="PRU00244"/>
    </source>
</evidence>
<dbReference type="Pfam" id="PF13426">
    <property type="entry name" value="PAS_9"/>
    <property type="match status" value="1"/>
</dbReference>
<feature type="transmembrane region" description="Helical" evidence="1">
    <location>
        <begin position="79"/>
        <end position="102"/>
    </location>
</feature>
<dbReference type="CDD" id="cd01949">
    <property type="entry name" value="GGDEF"/>
    <property type="match status" value="1"/>
</dbReference>
<dbReference type="AlphaFoldDB" id="A0A5R9J853"/>
<dbReference type="Proteomes" id="UP000305654">
    <property type="component" value="Unassembled WGS sequence"/>
</dbReference>
<feature type="transmembrane region" description="Helical" evidence="1">
    <location>
        <begin position="114"/>
        <end position="135"/>
    </location>
</feature>
<dbReference type="PROSITE" id="PS50887">
    <property type="entry name" value="GGDEF"/>
    <property type="match status" value="1"/>
</dbReference>
<dbReference type="InterPro" id="IPR000160">
    <property type="entry name" value="GGDEF_dom"/>
</dbReference>
<dbReference type="RefSeq" id="WP_138324028.1">
    <property type="nucleotide sequence ID" value="NZ_VCDI01000001.1"/>
</dbReference>
<keyword evidence="7" id="KW-1185">Reference proteome</keyword>
<dbReference type="Pfam" id="PF03707">
    <property type="entry name" value="MHYT"/>
    <property type="match status" value="2"/>
</dbReference>
<gene>
    <name evidence="6" type="ORF">FE263_00620</name>
</gene>
<evidence type="ECO:0000259" key="4">
    <source>
        <dbReference type="PROSITE" id="PS50887"/>
    </source>
</evidence>
<dbReference type="CDD" id="cd00130">
    <property type="entry name" value="PAS"/>
    <property type="match status" value="1"/>
</dbReference>
<evidence type="ECO:0000256" key="2">
    <source>
        <dbReference type="SAM" id="MobiDB-lite"/>
    </source>
</evidence>
<evidence type="ECO:0000313" key="6">
    <source>
        <dbReference type="EMBL" id="TLU73775.1"/>
    </source>
</evidence>
<feature type="domain" description="EAL" evidence="3">
    <location>
        <begin position="549"/>
        <end position="799"/>
    </location>
</feature>
<dbReference type="CDD" id="cd01948">
    <property type="entry name" value="EAL"/>
    <property type="match status" value="1"/>
</dbReference>
<dbReference type="InterPro" id="IPR035965">
    <property type="entry name" value="PAS-like_dom_sf"/>
</dbReference>
<dbReference type="PANTHER" id="PTHR44757:SF2">
    <property type="entry name" value="BIOFILM ARCHITECTURE MAINTENANCE PROTEIN MBAA"/>
    <property type="match status" value="1"/>
</dbReference>
<dbReference type="SUPFAM" id="SSF55073">
    <property type="entry name" value="Nucleotide cyclase"/>
    <property type="match status" value="1"/>
</dbReference>
<dbReference type="SMART" id="SM00267">
    <property type="entry name" value="GGDEF"/>
    <property type="match status" value="1"/>
</dbReference>
<dbReference type="NCBIfam" id="TIGR00254">
    <property type="entry name" value="GGDEF"/>
    <property type="match status" value="1"/>
</dbReference>
<feature type="transmembrane region" description="Helical" evidence="1">
    <location>
        <begin position="147"/>
        <end position="166"/>
    </location>
</feature>
<dbReference type="InterPro" id="IPR000014">
    <property type="entry name" value="PAS"/>
</dbReference>
<organism evidence="6 7">
    <name type="scientific">Lichenicoccus roseus</name>
    <dbReference type="NCBI Taxonomy" id="2683649"/>
    <lineage>
        <taxon>Bacteria</taxon>
        <taxon>Pseudomonadati</taxon>
        <taxon>Pseudomonadota</taxon>
        <taxon>Alphaproteobacteria</taxon>
        <taxon>Acetobacterales</taxon>
        <taxon>Acetobacteraceae</taxon>
        <taxon>Lichenicoccus</taxon>
    </lineage>
</organism>
<reference evidence="6 7" key="1">
    <citation type="submission" date="2019-05" db="EMBL/GenBank/DDBJ databases">
        <authorList>
            <person name="Pankratov T."/>
            <person name="Grouzdev D."/>
        </authorList>
    </citation>
    <scope>NUCLEOTIDE SEQUENCE [LARGE SCALE GENOMIC DNA]</scope>
    <source>
        <strain evidence="6 7">KEBCLARHB70R</strain>
    </source>
</reference>
<feature type="region of interest" description="Disordered" evidence="2">
    <location>
        <begin position="788"/>
        <end position="815"/>
    </location>
</feature>
<comment type="caution">
    <text evidence="6">The sequence shown here is derived from an EMBL/GenBank/DDBJ whole genome shotgun (WGS) entry which is preliminary data.</text>
</comment>
<dbReference type="Gene3D" id="3.30.70.270">
    <property type="match status" value="1"/>
</dbReference>
<name>A0A5R9J853_9PROT</name>
<dbReference type="OrthoDB" id="9793210at2"/>
<keyword evidence="1" id="KW-0812">Transmembrane</keyword>
<dbReference type="PANTHER" id="PTHR44757">
    <property type="entry name" value="DIGUANYLATE CYCLASE DGCP"/>
    <property type="match status" value="1"/>
</dbReference>
<keyword evidence="1" id="KW-0472">Membrane</keyword>
<dbReference type="Gene3D" id="3.30.450.20">
    <property type="entry name" value="PAS domain"/>
    <property type="match status" value="1"/>
</dbReference>
<evidence type="ECO:0000259" key="5">
    <source>
        <dbReference type="PROSITE" id="PS50924"/>
    </source>
</evidence>
<proteinExistence type="predicted"/>
<dbReference type="InterPro" id="IPR052155">
    <property type="entry name" value="Biofilm_reg_signaling"/>
</dbReference>
<dbReference type="SMART" id="SM00052">
    <property type="entry name" value="EAL"/>
    <property type="match status" value="1"/>
</dbReference>
<protein>
    <submittedName>
        <fullName evidence="6">EAL domain-containing protein</fullName>
    </submittedName>
</protein>
<dbReference type="SMART" id="SM00091">
    <property type="entry name" value="PAS"/>
    <property type="match status" value="1"/>
</dbReference>
<feature type="transmembrane region" description="Helical" evidence="1">
    <location>
        <begin position="47"/>
        <end position="73"/>
    </location>
</feature>
<dbReference type="Gene3D" id="3.20.20.450">
    <property type="entry name" value="EAL domain"/>
    <property type="match status" value="1"/>
</dbReference>
<dbReference type="NCBIfam" id="TIGR00229">
    <property type="entry name" value="sensory_box"/>
    <property type="match status" value="1"/>
</dbReference>
<dbReference type="InterPro" id="IPR005330">
    <property type="entry name" value="MHYT_dom"/>
</dbReference>
<keyword evidence="1" id="KW-1133">Transmembrane helix</keyword>
<sequence length="815" mass="87163">MMRVIGCIAGQHDPRLLLLAACICMLACFTTLTLASRAQRARPATAVVWLAAAAAIFGCGVWSLHFIAMLAWLPGADSVYRLGLTLASILVISFGTLLALLCTRLDVPRAVTSMLGGSVLALSIAAMHEVGVAAMEFPGVVTVDRRQLAGALLCGVVLGCIAFARAGQLQQLRRRVEVTAWLGACVLGVHFIGMSALSVTLGPVTPAHPGLGYALLAIAVGTASLAVLAATLAAALMEQHLHNRTTLELKRLRLLGSISREGMIIHQDGLILEVNEAGAALLDTSEEAMLGRRFLDLFSAGSRSAAEAQMGHGGEPQVPAKLEVQLQSGRLVPVEVACRAIDFLGRPATAVALVDQSERRRDAETIRRMAQHDALTGLPNRLLLQERLTQMLSDCDAQQDQVALLHLDLDRFKACNDLLGDQGADLLLAELSRRLAGELRNSDILARIGGDEFIIACALRPQAGLGGEDARQAGALAGRLLESLVRPFAHDGLTITPGASIGIALYPGDASSQATLLRAAGTALHQAKQERRGSFRFFEPAMDQLLLDRVVLEHELRAALANHELELHYQPLVSCSSGAIEGYEALIRWHHPRRGMVMPIDFIPLAEQTGLIVPIGEWAIRTACIEASKWPARQSIAVNVSPLQFRQSNLPEMVAEALLESGLPADRLEIEITEGVLISDTSDAILTLSALRAQGVRVSLDDFGTGYSSLSYLSSFAVDKIKIDRSFVRPLGQSEGAGLLVRTIIELGHHLGLTVVAEGVETPQQLAMIQGKGCDQVQGYLLGRPDRMEARPAVTGASPRGRADRKPELEATRVA</sequence>
<dbReference type="PROSITE" id="PS50924">
    <property type="entry name" value="MHYT"/>
    <property type="match status" value="1"/>
</dbReference>
<dbReference type="InterPro" id="IPR043128">
    <property type="entry name" value="Rev_trsase/Diguanyl_cyclase"/>
</dbReference>
<evidence type="ECO:0000259" key="3">
    <source>
        <dbReference type="PROSITE" id="PS50883"/>
    </source>
</evidence>
<accession>A0A5R9J853</accession>
<feature type="transmembrane region" description="Helical" evidence="1">
    <location>
        <begin position="213"/>
        <end position="236"/>
    </location>
</feature>
<feature type="domain" description="MHYT" evidence="5">
    <location>
        <begin position="12"/>
        <end position="200"/>
    </location>
</feature>
<dbReference type="SUPFAM" id="SSF55785">
    <property type="entry name" value="PYP-like sensor domain (PAS domain)"/>
    <property type="match status" value="1"/>
</dbReference>
<feature type="transmembrane region" description="Helical" evidence="1">
    <location>
        <begin position="16"/>
        <end position="35"/>
    </location>
</feature>
<dbReference type="PROSITE" id="PS50883">
    <property type="entry name" value="EAL"/>
    <property type="match status" value="1"/>
</dbReference>
<dbReference type="Pfam" id="PF00563">
    <property type="entry name" value="EAL"/>
    <property type="match status" value="1"/>
</dbReference>
<dbReference type="Pfam" id="PF00990">
    <property type="entry name" value="GGDEF"/>
    <property type="match status" value="1"/>
</dbReference>
<dbReference type="GO" id="GO:0016020">
    <property type="term" value="C:membrane"/>
    <property type="evidence" value="ECO:0007669"/>
    <property type="project" value="UniProtKB-UniRule"/>
</dbReference>
<feature type="domain" description="GGDEF" evidence="4">
    <location>
        <begin position="400"/>
        <end position="540"/>
    </location>
</feature>
<evidence type="ECO:0000313" key="7">
    <source>
        <dbReference type="Proteomes" id="UP000305654"/>
    </source>
</evidence>
<dbReference type="EMBL" id="VCDI01000001">
    <property type="protein sequence ID" value="TLU73775.1"/>
    <property type="molecule type" value="Genomic_DNA"/>
</dbReference>
<dbReference type="InterPro" id="IPR035919">
    <property type="entry name" value="EAL_sf"/>
</dbReference>
<dbReference type="InterPro" id="IPR001633">
    <property type="entry name" value="EAL_dom"/>
</dbReference>
<dbReference type="InterPro" id="IPR029787">
    <property type="entry name" value="Nucleotide_cyclase"/>
</dbReference>
<dbReference type="SUPFAM" id="SSF141868">
    <property type="entry name" value="EAL domain-like"/>
    <property type="match status" value="1"/>
</dbReference>